<dbReference type="InterPro" id="IPR016181">
    <property type="entry name" value="Acyl_CoA_acyltransferase"/>
</dbReference>
<comment type="caution">
    <text evidence="3">The sequence shown here is derived from an EMBL/GenBank/DDBJ whole genome shotgun (WGS) entry which is preliminary data.</text>
</comment>
<dbReference type="PANTHER" id="PTHR13947">
    <property type="entry name" value="GNAT FAMILY N-ACETYLTRANSFERASE"/>
    <property type="match status" value="1"/>
</dbReference>
<evidence type="ECO:0000259" key="2">
    <source>
        <dbReference type="PROSITE" id="PS51186"/>
    </source>
</evidence>
<dbReference type="PANTHER" id="PTHR13947:SF37">
    <property type="entry name" value="LD18367P"/>
    <property type="match status" value="1"/>
</dbReference>
<dbReference type="InterPro" id="IPR036388">
    <property type="entry name" value="WH-like_DNA-bd_sf"/>
</dbReference>
<reference evidence="3 4" key="1">
    <citation type="submission" date="2019-04" db="EMBL/GenBank/DDBJ databases">
        <authorList>
            <person name="Li M."/>
            <person name="Gao C."/>
        </authorList>
    </citation>
    <scope>NUCLEOTIDE SEQUENCE [LARGE SCALE GENOMIC DNA]</scope>
    <source>
        <strain evidence="3 4">BGMRC 2031</strain>
    </source>
</reference>
<name>A0ABY2SKN0_9HYPH</name>
<organism evidence="3 4">
    <name type="scientific">Martelella alba</name>
    <dbReference type="NCBI Taxonomy" id="2590451"/>
    <lineage>
        <taxon>Bacteria</taxon>
        <taxon>Pseudomonadati</taxon>
        <taxon>Pseudomonadota</taxon>
        <taxon>Alphaproteobacteria</taxon>
        <taxon>Hyphomicrobiales</taxon>
        <taxon>Aurantimonadaceae</taxon>
        <taxon>Martelella</taxon>
    </lineage>
</organism>
<proteinExistence type="predicted"/>
<dbReference type="InterPro" id="IPR036390">
    <property type="entry name" value="WH_DNA-bd_sf"/>
</dbReference>
<keyword evidence="1" id="KW-0808">Transferase</keyword>
<dbReference type="Pfam" id="PF00583">
    <property type="entry name" value="Acetyltransf_1"/>
    <property type="match status" value="1"/>
</dbReference>
<evidence type="ECO:0000313" key="4">
    <source>
        <dbReference type="Proteomes" id="UP000305202"/>
    </source>
</evidence>
<dbReference type="SUPFAM" id="SSF55729">
    <property type="entry name" value="Acyl-CoA N-acyltransferases (Nat)"/>
    <property type="match status" value="1"/>
</dbReference>
<dbReference type="Gene3D" id="1.10.10.10">
    <property type="entry name" value="Winged helix-like DNA-binding domain superfamily/Winged helix DNA-binding domain"/>
    <property type="match status" value="1"/>
</dbReference>
<dbReference type="InterPro" id="IPR000835">
    <property type="entry name" value="HTH_MarR-typ"/>
</dbReference>
<dbReference type="RefSeq" id="WP_136990296.1">
    <property type="nucleotide sequence ID" value="NZ_SZPQ01000015.1"/>
</dbReference>
<dbReference type="Gene3D" id="3.40.630.30">
    <property type="match status" value="1"/>
</dbReference>
<dbReference type="SUPFAM" id="SSF46785">
    <property type="entry name" value="Winged helix' DNA-binding domain"/>
    <property type="match status" value="1"/>
</dbReference>
<sequence length="322" mass="35274">MSDMMLDSVCAASRRLVREMDMISTAKTFMGLSPYVVRNLNEIGNYHEITSAALSDTLGLDKSSASRMVRKYLSAGLLCQAGSGKDKRARPICLSTKSRRALASINAYTRSQMAGALKKLSAGDQIRVRNGLSLCAAALQAHRINRVSAAIPASNIVFGYRPGALGRIVALHADYYARAFNFGAFFESRMANDIAAFVNRLTHPRNGLWLALESGDVIGAIAIDSQDLTSGRAHLRWFIVADGRRGFGIGRQLLAAALTFCDRMGFAETELWTYRGLEAARRLYEEAGYVLVKECVNWQGGQEMLEQCYIRSIAPLATNVAK</sequence>
<dbReference type="CDD" id="cd04301">
    <property type="entry name" value="NAT_SF"/>
    <property type="match status" value="1"/>
</dbReference>
<dbReference type="Proteomes" id="UP000305202">
    <property type="component" value="Unassembled WGS sequence"/>
</dbReference>
<gene>
    <name evidence="3" type="ORF">FCN80_11470</name>
</gene>
<dbReference type="SMART" id="SM00347">
    <property type="entry name" value="HTH_MARR"/>
    <property type="match status" value="1"/>
</dbReference>
<feature type="domain" description="N-acetyltransferase" evidence="2">
    <location>
        <begin position="155"/>
        <end position="311"/>
    </location>
</feature>
<accession>A0ABY2SKN0</accession>
<evidence type="ECO:0000313" key="3">
    <source>
        <dbReference type="EMBL" id="TKI06129.1"/>
    </source>
</evidence>
<dbReference type="InterPro" id="IPR000182">
    <property type="entry name" value="GNAT_dom"/>
</dbReference>
<dbReference type="EMBL" id="SZPQ01000015">
    <property type="protein sequence ID" value="TKI06129.1"/>
    <property type="molecule type" value="Genomic_DNA"/>
</dbReference>
<evidence type="ECO:0000256" key="1">
    <source>
        <dbReference type="ARBA" id="ARBA00022679"/>
    </source>
</evidence>
<protein>
    <submittedName>
        <fullName evidence="3">MarR family transcriptional regulator</fullName>
    </submittedName>
</protein>
<keyword evidence="4" id="KW-1185">Reference proteome</keyword>
<dbReference type="InterPro" id="IPR050769">
    <property type="entry name" value="NAT_camello-type"/>
</dbReference>
<dbReference type="PROSITE" id="PS51186">
    <property type="entry name" value="GNAT"/>
    <property type="match status" value="1"/>
</dbReference>